<proteinExistence type="predicted"/>
<evidence type="ECO:0000313" key="2">
    <source>
        <dbReference type="EMBL" id="MCU5747145.1"/>
    </source>
</evidence>
<feature type="domain" description="Transposase IS110-like N-terminal" evidence="1">
    <location>
        <begin position="4"/>
        <end position="89"/>
    </location>
</feature>
<dbReference type="InterPro" id="IPR002525">
    <property type="entry name" value="Transp_IS110-like_N"/>
</dbReference>
<dbReference type="Pfam" id="PF01548">
    <property type="entry name" value="DEDD_Tnp_IS110"/>
    <property type="match status" value="1"/>
</dbReference>
<comment type="caution">
    <text evidence="2">The sequence shown here is derived from an EMBL/GenBank/DDBJ whole genome shotgun (WGS) entry which is preliminary data.</text>
</comment>
<protein>
    <submittedName>
        <fullName evidence="2">IS110 family transposase</fullName>
    </submittedName>
</protein>
<sequence length="125" mass="14839">CRVNQINYIELNPLEAKFKTSSLRSWKTDQSDAHKLAQLAPNLQSIKHQQSYSGIFFELRERARFHLEMENEQNRLKVEIVESLHQTFPQLEKLFKNRYSLIALNIAQQFPHPDIVYQQDLETLI</sequence>
<evidence type="ECO:0000313" key="3">
    <source>
        <dbReference type="Proteomes" id="UP001209553"/>
    </source>
</evidence>
<feature type="non-terminal residue" evidence="2">
    <location>
        <position position="125"/>
    </location>
</feature>
<organism evidence="2 3">
    <name type="scientific">Staphylococcus marylandisciuri</name>
    <dbReference type="NCBI Taxonomy" id="2981529"/>
    <lineage>
        <taxon>Bacteria</taxon>
        <taxon>Bacillati</taxon>
        <taxon>Bacillota</taxon>
        <taxon>Bacilli</taxon>
        <taxon>Bacillales</taxon>
        <taxon>Staphylococcaceae</taxon>
        <taxon>Staphylococcus</taxon>
    </lineage>
</organism>
<accession>A0ABT2QT40</accession>
<reference evidence="2 3" key="1">
    <citation type="journal article" date="2023" name="Int. J. Syst. Evol. Microbiol.">
        <title>Streptococcus sciuri sp. nov., Staphylococcus marylandisciuri sp. nov. and Staphylococcus americanisciuri sp. nov., isolated from faeces of eastern grey squirrel (Sciurus carolinensis).</title>
        <authorList>
            <person name="Volokhov D.V."/>
            <person name="Zagorodnyaya T.A."/>
            <person name="Furtak V.A."/>
            <person name="Nattanmai G."/>
            <person name="Randall L."/>
            <person name="Jose S."/>
            <person name="Gao Y."/>
            <person name="Eisenberg T."/>
            <person name="Delmonte P."/>
            <person name="Blom J."/>
            <person name="Mitchell K.K."/>
        </authorList>
    </citation>
    <scope>NUCLEOTIDE SEQUENCE [LARGE SCALE GENOMIC DNA]</scope>
    <source>
        <strain evidence="2 3">SQ8-PEA</strain>
    </source>
</reference>
<dbReference type="RefSeq" id="WP_262856878.1">
    <property type="nucleotide sequence ID" value="NZ_JAOPKZ010000047.1"/>
</dbReference>
<name>A0ABT2QT40_9STAP</name>
<dbReference type="Proteomes" id="UP001209553">
    <property type="component" value="Unassembled WGS sequence"/>
</dbReference>
<gene>
    <name evidence="2" type="ORF">N9R04_10860</name>
</gene>
<feature type="non-terminal residue" evidence="2">
    <location>
        <position position="1"/>
    </location>
</feature>
<dbReference type="EMBL" id="JAOPKZ010000047">
    <property type="protein sequence ID" value="MCU5747145.1"/>
    <property type="molecule type" value="Genomic_DNA"/>
</dbReference>
<evidence type="ECO:0000259" key="1">
    <source>
        <dbReference type="Pfam" id="PF01548"/>
    </source>
</evidence>
<keyword evidence="3" id="KW-1185">Reference proteome</keyword>